<sequence>MDVSYGNEPSLAYEEPPPYSPVRGSGDGLLGEKKEDGIVVRIARTWTRTATTHVAPKKIARTTSDFLQQRTWPAIRDTTTTHVTPVISSSSRTTWNFVQDRMWSRIREYPLKATQGWAVLLLGLGIIPFVVYGALNRGWYGTFYYGAFAAKTLGCGDALGVPQNATVEGVEALFVLDWKFGQFTFARVKTIDVAWDILVGRGVQMIFWAISYRVFSDALLRLIERHPASFETFKSISLEGPGLGSSWILLKQLFRNRSRRTWFLFFYLLLASLYVLSIPPLLGAMTGYDGTTIAWVSIGDADNIIPSSQVQSSYAVYGTWNQSFDQPLCDITTGGLRDWAYHKMDMEKYCDCRLPNGTILPFSEFQYKYNSFSYDGTPTEDPYKLDDCNFRYDGQSGVYQSTWGRDSFYGPAKDWGTYKCNDSFPVTLPNGNTYSMYDLNFTTAGYCFQNKTYEYLDLVDSTRCLPDTAHPSYQWGFSSAMMGVLFIINLVWCLTMWVVWQDALRARLVKNGYRMSPLRAAFVLTEAARRRTGVGVGGLVLREKTMLKRELRRRNGRKEALVHKDIFEEGSGEGDTESGKGDVFRIRRRPVAGEHIDDLDV</sequence>
<keyword evidence="4" id="KW-1185">Reference proteome</keyword>
<dbReference type="GeneID" id="80909509"/>
<keyword evidence="2" id="KW-1133">Transmembrane helix</keyword>
<dbReference type="Proteomes" id="UP001140513">
    <property type="component" value="Unassembled WGS sequence"/>
</dbReference>
<keyword evidence="2" id="KW-0472">Membrane</keyword>
<evidence type="ECO:0000256" key="2">
    <source>
        <dbReference type="SAM" id="Phobius"/>
    </source>
</evidence>
<gene>
    <name evidence="3" type="ORF">N0V89_005979</name>
</gene>
<evidence type="ECO:0000313" key="3">
    <source>
        <dbReference type="EMBL" id="KAJ4354245.1"/>
    </source>
</evidence>
<name>A0A9W9CBS5_9PLEO</name>
<feature type="transmembrane region" description="Helical" evidence="2">
    <location>
        <begin position="261"/>
        <end position="282"/>
    </location>
</feature>
<keyword evidence="2" id="KW-0812">Transmembrane</keyword>
<feature type="transmembrane region" description="Helical" evidence="2">
    <location>
        <begin position="475"/>
        <end position="500"/>
    </location>
</feature>
<organism evidence="3 4">
    <name type="scientific">Didymosphaeria variabile</name>
    <dbReference type="NCBI Taxonomy" id="1932322"/>
    <lineage>
        <taxon>Eukaryota</taxon>
        <taxon>Fungi</taxon>
        <taxon>Dikarya</taxon>
        <taxon>Ascomycota</taxon>
        <taxon>Pezizomycotina</taxon>
        <taxon>Dothideomycetes</taxon>
        <taxon>Pleosporomycetidae</taxon>
        <taxon>Pleosporales</taxon>
        <taxon>Massarineae</taxon>
        <taxon>Didymosphaeriaceae</taxon>
        <taxon>Didymosphaeria</taxon>
    </lineage>
</organism>
<dbReference type="RefSeq" id="XP_056072019.1">
    <property type="nucleotide sequence ID" value="XM_056214752.1"/>
</dbReference>
<comment type="caution">
    <text evidence="3">The sequence shown here is derived from an EMBL/GenBank/DDBJ whole genome shotgun (WGS) entry which is preliminary data.</text>
</comment>
<protein>
    <submittedName>
        <fullName evidence="3">Uncharacterized protein</fullName>
    </submittedName>
</protein>
<proteinExistence type="predicted"/>
<feature type="region of interest" description="Disordered" evidence="1">
    <location>
        <begin position="1"/>
        <end position="27"/>
    </location>
</feature>
<dbReference type="AlphaFoldDB" id="A0A9W9CBS5"/>
<evidence type="ECO:0000313" key="4">
    <source>
        <dbReference type="Proteomes" id="UP001140513"/>
    </source>
</evidence>
<dbReference type="EMBL" id="JAPEUX010000004">
    <property type="protein sequence ID" value="KAJ4354245.1"/>
    <property type="molecule type" value="Genomic_DNA"/>
</dbReference>
<feature type="transmembrane region" description="Helical" evidence="2">
    <location>
        <begin position="117"/>
        <end position="135"/>
    </location>
</feature>
<accession>A0A9W9CBS5</accession>
<dbReference type="OrthoDB" id="3903561at2759"/>
<reference evidence="3" key="1">
    <citation type="submission" date="2022-10" db="EMBL/GenBank/DDBJ databases">
        <title>Tapping the CABI collections for fungal endophytes: first genome assemblies for Collariella, Neodidymelliopsis, Ascochyta clinopodiicola, Didymella pomorum, Didymosphaeria variabile, Neocosmospora piperis and Neocucurbitaria cava.</title>
        <authorList>
            <person name="Hill R."/>
        </authorList>
    </citation>
    <scope>NUCLEOTIDE SEQUENCE</scope>
    <source>
        <strain evidence="3">IMI 356815</strain>
    </source>
</reference>
<evidence type="ECO:0000256" key="1">
    <source>
        <dbReference type="SAM" id="MobiDB-lite"/>
    </source>
</evidence>